<comment type="caution">
    <text evidence="2">The sequence shown here is derived from an EMBL/GenBank/DDBJ whole genome shotgun (WGS) entry which is preliminary data.</text>
</comment>
<evidence type="ECO:0000313" key="2">
    <source>
        <dbReference type="EMBL" id="KAA6392867.1"/>
    </source>
</evidence>
<name>A0A5J4WD22_9EUKA</name>
<evidence type="ECO:0000256" key="1">
    <source>
        <dbReference type="SAM" id="MobiDB-lite"/>
    </source>
</evidence>
<sequence length="278" mass="31548">MGHSTKTLANCSKITEPNGSELSSDEGTKRACSPLKDKIGQYGYGEDIPRPVDKSKYKGLDNIFRRGKVLAIVKDDGIFQVHTDVRLDADFWYFESKKDMTLWNAAIFAEAAFTRAKIKRKRENEAQQEQLENQSIFSLKDQFQAERKRVANFCTIDDMKVAQDIKATFERITKVDAEKAYMLNYHLNPIQREKLFEEISSSGVNMIFPVPKVEPALPEEKKGLARCALEFAVAANYDLASMIEDIARNKSDKLVGKIINVWQDSLVFMGDAQTELES</sequence>
<feature type="compositionally biased region" description="Polar residues" evidence="1">
    <location>
        <begin position="1"/>
        <end position="22"/>
    </location>
</feature>
<evidence type="ECO:0000313" key="3">
    <source>
        <dbReference type="Proteomes" id="UP000324800"/>
    </source>
</evidence>
<reference evidence="2 3" key="1">
    <citation type="submission" date="2019-03" db="EMBL/GenBank/DDBJ databases">
        <title>Single cell metagenomics reveals metabolic interactions within the superorganism composed of flagellate Streblomastix strix and complex community of Bacteroidetes bacteria on its surface.</title>
        <authorList>
            <person name="Treitli S.C."/>
            <person name="Kolisko M."/>
            <person name="Husnik F."/>
            <person name="Keeling P."/>
            <person name="Hampl V."/>
        </authorList>
    </citation>
    <scope>NUCLEOTIDE SEQUENCE [LARGE SCALE GENOMIC DNA]</scope>
    <source>
        <strain evidence="2">ST1C</strain>
    </source>
</reference>
<organism evidence="2 3">
    <name type="scientific">Streblomastix strix</name>
    <dbReference type="NCBI Taxonomy" id="222440"/>
    <lineage>
        <taxon>Eukaryota</taxon>
        <taxon>Metamonada</taxon>
        <taxon>Preaxostyla</taxon>
        <taxon>Oxymonadida</taxon>
        <taxon>Streblomastigidae</taxon>
        <taxon>Streblomastix</taxon>
    </lineage>
</organism>
<accession>A0A5J4WD22</accession>
<protein>
    <submittedName>
        <fullName evidence="2">Uncharacterized protein</fullName>
    </submittedName>
</protein>
<feature type="region of interest" description="Disordered" evidence="1">
    <location>
        <begin position="1"/>
        <end position="30"/>
    </location>
</feature>
<gene>
    <name evidence="2" type="ORF">EZS28_011605</name>
</gene>
<dbReference type="AlphaFoldDB" id="A0A5J4WD22"/>
<dbReference type="Proteomes" id="UP000324800">
    <property type="component" value="Unassembled WGS sequence"/>
</dbReference>
<proteinExistence type="predicted"/>
<dbReference type="EMBL" id="SNRW01002411">
    <property type="protein sequence ID" value="KAA6392867.1"/>
    <property type="molecule type" value="Genomic_DNA"/>
</dbReference>